<dbReference type="InterPro" id="IPR021733">
    <property type="entry name" value="DUF3304"/>
</dbReference>
<dbReference type="Gene3D" id="2.30.110.50">
    <property type="match status" value="1"/>
</dbReference>
<proteinExistence type="predicted"/>
<dbReference type="Pfam" id="PF05954">
    <property type="entry name" value="Phage_GPD"/>
    <property type="match status" value="1"/>
</dbReference>
<dbReference type="OrthoDB" id="6182461at2"/>
<dbReference type="AlphaFoldDB" id="A0A5E7CPF7"/>
<dbReference type="EMBL" id="CABVHY010000014">
    <property type="protein sequence ID" value="VVO06939.1"/>
    <property type="molecule type" value="Genomic_DNA"/>
</dbReference>
<dbReference type="Proteomes" id="UP000379480">
    <property type="component" value="Unassembled WGS sequence"/>
</dbReference>
<reference evidence="1 2" key="1">
    <citation type="submission" date="2019-09" db="EMBL/GenBank/DDBJ databases">
        <authorList>
            <person name="Chandra G."/>
            <person name="Truman W A."/>
        </authorList>
    </citation>
    <scope>NUCLEOTIDE SEQUENCE [LARGE SCALE GENOMIC DNA]</scope>
    <source>
        <strain evidence="1">PS723</strain>
    </source>
</reference>
<sequence length="297" mass="32957">MSSQLRTFFDHRRHKLQVRNVEAPLAFHGEERLSQPFTYGESCPQHDLAAEQLLGRDARFSLHAAPQKLPFHGLPVPTIKPLRMLHGMSTAFKRLSGSLDEALYEITLEPRLVLLGRGKQFRLYQHKPSITNVVVAMLCGLAATVLAQNAQASTLEGINHTHWAINHFSVDGRSGIDIIGPYQGGGGGCCYIAPALWQSGMAVRVDWETGSAYSDDFPGFADWPKYLAWEKKIDAQTRQHSKVVPVPDYTGQKVCGLTVHFLPCDELQVSTSCYAYGSPEYPIKSALRLPEPQSCPK</sequence>
<evidence type="ECO:0000313" key="1">
    <source>
        <dbReference type="EMBL" id="VVO06939.1"/>
    </source>
</evidence>
<dbReference type="SUPFAM" id="SSF69279">
    <property type="entry name" value="Phage tail proteins"/>
    <property type="match status" value="1"/>
</dbReference>
<organism evidence="1 2">
    <name type="scientific">Pseudomonas fluorescens</name>
    <dbReference type="NCBI Taxonomy" id="294"/>
    <lineage>
        <taxon>Bacteria</taxon>
        <taxon>Pseudomonadati</taxon>
        <taxon>Pseudomonadota</taxon>
        <taxon>Gammaproteobacteria</taxon>
        <taxon>Pseudomonadales</taxon>
        <taxon>Pseudomonadaceae</taxon>
        <taxon>Pseudomonas</taxon>
    </lineage>
</organism>
<dbReference type="Pfam" id="PF11745">
    <property type="entry name" value="DUF3304"/>
    <property type="match status" value="1"/>
</dbReference>
<name>A0A5E7CPF7_PSEFL</name>
<accession>A0A5E7CPF7</accession>
<protein>
    <recommendedName>
        <fullName evidence="3">Lipoprotein</fullName>
    </recommendedName>
</protein>
<gene>
    <name evidence="1" type="ORF">PS723_03101</name>
</gene>
<evidence type="ECO:0000313" key="2">
    <source>
        <dbReference type="Proteomes" id="UP000379480"/>
    </source>
</evidence>
<evidence type="ECO:0008006" key="3">
    <source>
        <dbReference type="Google" id="ProtNLM"/>
    </source>
</evidence>